<dbReference type="CDD" id="cd11492">
    <property type="entry name" value="SLC5sbd_NIS-SMVT"/>
    <property type="match status" value="1"/>
</dbReference>
<dbReference type="EMBL" id="LNIX01000004">
    <property type="protein sequence ID" value="OXA55426.1"/>
    <property type="molecule type" value="Genomic_DNA"/>
</dbReference>
<dbReference type="InterPro" id="IPR038377">
    <property type="entry name" value="Na/Glc_symporter_sf"/>
</dbReference>
<evidence type="ECO:0000256" key="2">
    <source>
        <dbReference type="ARBA" id="ARBA00006434"/>
    </source>
</evidence>
<dbReference type="Gene3D" id="1.20.1730.10">
    <property type="entry name" value="Sodium/glucose cotransporter"/>
    <property type="match status" value="1"/>
</dbReference>
<sequence>MSFATFTIMDYVVLLSTLIISMAIGVYYAVFKKQETNADLLVGGRSMPLIPTALSLLATYMSPILVLGYAGEIYSYGTLMYETVFSSLVIVPIAAWIFMPTLYNLKLTSAYEYLEYRFDSPAVRIFAAGTFITQITLYMGVVLFAPVSFSLHQALALNAVVDFPIWIAVVAMGLSCALYTSIGGLRAVVWTDVFQMVIMLAGMFAIVIVGIMQVGGLSKVFQIAGDHGRIQFLKFHLDPFERLNSVNIFIGHAIMVLSICGCQQTAVQRYCSMKTLKKGIMTLFITLPLVVFTVSLAAIAGVVIFANYATCDPISLGLIKRNDQIAPHFVLEYLSPTSGLLGLFIACLFSASLSTVSSGINSVTAVTFEDFLAKLKYFSNMGDIQQGRVSKFLALIFGVLAIAMAFLAANFDGVLAASIVLNGSVAGPLLAVFLMGIMLPFTNKYGAIVGMIVGHTVTIWICLGAFFLKHRTPTLPFSTDGCSAEIWDKVNQTAVTMLNSSETHAAQFVESDVPWPEKIYTVSFLLYPLIGCTVTIVVGSIVSILTGYQRFSKDQDKYIHPLLVSIIRRFRTEKEYDFKHNSNGIDLKSMVTTTKQPITEGHFRSNGSYHKSKTDAKEDSSSNGYATNGHYISKEKNGGLVNDGFRYD</sequence>
<comment type="subcellular location">
    <subcellularLocation>
        <location evidence="1">Cell membrane</location>
        <topology evidence="1">Multi-pass membrane protein</topology>
    </subcellularLocation>
</comment>
<feature type="transmembrane region" description="Helical" evidence="13">
    <location>
        <begin position="244"/>
        <end position="262"/>
    </location>
</feature>
<dbReference type="NCBIfam" id="TIGR00813">
    <property type="entry name" value="sss"/>
    <property type="match status" value="1"/>
</dbReference>
<evidence type="ECO:0000256" key="12">
    <source>
        <dbReference type="SAM" id="MobiDB-lite"/>
    </source>
</evidence>
<evidence type="ECO:0000256" key="10">
    <source>
        <dbReference type="ARBA" id="ARBA00023201"/>
    </source>
</evidence>
<dbReference type="GO" id="GO:0005886">
    <property type="term" value="C:plasma membrane"/>
    <property type="evidence" value="ECO:0007669"/>
    <property type="project" value="UniProtKB-SubCell"/>
</dbReference>
<feature type="transmembrane region" description="Helical" evidence="13">
    <location>
        <begin position="125"/>
        <end position="145"/>
    </location>
</feature>
<comment type="caution">
    <text evidence="14">The sequence shown here is derived from an EMBL/GenBank/DDBJ whole genome shotgun (WGS) entry which is preliminary data.</text>
</comment>
<feature type="transmembrane region" description="Helical" evidence="13">
    <location>
        <begin position="12"/>
        <end position="31"/>
    </location>
</feature>
<feature type="transmembrane region" description="Helical" evidence="13">
    <location>
        <begin position="197"/>
        <end position="224"/>
    </location>
</feature>
<keyword evidence="4" id="KW-1003">Cell membrane</keyword>
<comment type="similarity">
    <text evidence="2 11">Belongs to the sodium:solute symporter (SSF) (TC 2.A.21) family.</text>
</comment>
<dbReference type="AlphaFoldDB" id="A0A226EFG9"/>
<dbReference type="Proteomes" id="UP000198287">
    <property type="component" value="Unassembled WGS sequence"/>
</dbReference>
<feature type="transmembrane region" description="Helical" evidence="13">
    <location>
        <begin position="524"/>
        <end position="548"/>
    </location>
</feature>
<evidence type="ECO:0000256" key="1">
    <source>
        <dbReference type="ARBA" id="ARBA00004651"/>
    </source>
</evidence>
<feature type="transmembrane region" description="Helical" evidence="13">
    <location>
        <begin position="389"/>
        <end position="409"/>
    </location>
</feature>
<dbReference type="PANTHER" id="PTHR42985:SF2">
    <property type="entry name" value="SODIUM-DEPENDENT MULTIVITAMIN TRANSPORTER"/>
    <property type="match status" value="1"/>
</dbReference>
<evidence type="ECO:0000256" key="9">
    <source>
        <dbReference type="ARBA" id="ARBA00023136"/>
    </source>
</evidence>
<feature type="transmembrane region" description="Helical" evidence="13">
    <location>
        <begin position="340"/>
        <end position="368"/>
    </location>
</feature>
<proteinExistence type="inferred from homology"/>
<evidence type="ECO:0000256" key="8">
    <source>
        <dbReference type="ARBA" id="ARBA00023065"/>
    </source>
</evidence>
<feature type="transmembrane region" description="Helical" evidence="13">
    <location>
        <begin position="445"/>
        <end position="468"/>
    </location>
</feature>
<dbReference type="Pfam" id="PF00474">
    <property type="entry name" value="SSF"/>
    <property type="match status" value="1"/>
</dbReference>
<keyword evidence="8" id="KW-0406">Ion transport</keyword>
<evidence type="ECO:0000256" key="13">
    <source>
        <dbReference type="SAM" id="Phobius"/>
    </source>
</evidence>
<keyword evidence="10" id="KW-0739">Sodium transport</keyword>
<dbReference type="OMA" id="TYMSPIL"/>
<dbReference type="OrthoDB" id="6132759at2759"/>
<evidence type="ECO:0000256" key="5">
    <source>
        <dbReference type="ARBA" id="ARBA00022692"/>
    </source>
</evidence>
<evidence type="ECO:0000256" key="7">
    <source>
        <dbReference type="ARBA" id="ARBA00023053"/>
    </source>
</evidence>
<gene>
    <name evidence="14" type="ORF">Fcan01_09214</name>
</gene>
<dbReference type="InterPro" id="IPR001734">
    <property type="entry name" value="Na/solute_symporter"/>
</dbReference>
<keyword evidence="7" id="KW-0915">Sodium</keyword>
<feature type="transmembrane region" description="Helical" evidence="13">
    <location>
        <begin position="165"/>
        <end position="185"/>
    </location>
</feature>
<protein>
    <submittedName>
        <fullName evidence="14">Sodium-coupled monocarboxylate transporter 1</fullName>
    </submittedName>
</protein>
<keyword evidence="9 13" id="KW-0472">Membrane</keyword>
<name>A0A226EFG9_FOLCA</name>
<evidence type="ECO:0000256" key="4">
    <source>
        <dbReference type="ARBA" id="ARBA00022475"/>
    </source>
</evidence>
<keyword evidence="5 13" id="KW-0812">Transmembrane</keyword>
<reference evidence="14 15" key="1">
    <citation type="submission" date="2015-12" db="EMBL/GenBank/DDBJ databases">
        <title>The genome of Folsomia candida.</title>
        <authorList>
            <person name="Faddeeva A."/>
            <person name="Derks M.F."/>
            <person name="Anvar Y."/>
            <person name="Smit S."/>
            <person name="Van Straalen N."/>
            <person name="Roelofs D."/>
        </authorList>
    </citation>
    <scope>NUCLEOTIDE SEQUENCE [LARGE SCALE GENOMIC DNA]</scope>
    <source>
        <strain evidence="14 15">VU population</strain>
        <tissue evidence="14">Whole body</tissue>
    </source>
</reference>
<evidence type="ECO:0000313" key="14">
    <source>
        <dbReference type="EMBL" id="OXA55426.1"/>
    </source>
</evidence>
<dbReference type="PANTHER" id="PTHR42985">
    <property type="entry name" value="SODIUM-COUPLED MONOCARBOXYLATE TRANSPORTER"/>
    <property type="match status" value="1"/>
</dbReference>
<feature type="transmembrane region" description="Helical" evidence="13">
    <location>
        <begin position="52"/>
        <end position="71"/>
    </location>
</feature>
<evidence type="ECO:0000256" key="3">
    <source>
        <dbReference type="ARBA" id="ARBA00022448"/>
    </source>
</evidence>
<keyword evidence="15" id="KW-1185">Reference proteome</keyword>
<feature type="transmembrane region" description="Helical" evidence="13">
    <location>
        <begin position="283"/>
        <end position="306"/>
    </location>
</feature>
<evidence type="ECO:0000256" key="6">
    <source>
        <dbReference type="ARBA" id="ARBA00022989"/>
    </source>
</evidence>
<keyword evidence="3" id="KW-0813">Transport</keyword>
<keyword evidence="6 13" id="KW-1133">Transmembrane helix</keyword>
<accession>A0A226EFG9</accession>
<evidence type="ECO:0000256" key="11">
    <source>
        <dbReference type="RuleBase" id="RU362091"/>
    </source>
</evidence>
<dbReference type="GO" id="GO:0006814">
    <property type="term" value="P:sodium ion transport"/>
    <property type="evidence" value="ECO:0007669"/>
    <property type="project" value="UniProtKB-KW"/>
</dbReference>
<dbReference type="PROSITE" id="PS50283">
    <property type="entry name" value="NA_SOLUT_SYMP_3"/>
    <property type="match status" value="1"/>
</dbReference>
<feature type="transmembrane region" description="Helical" evidence="13">
    <location>
        <begin position="415"/>
        <end position="438"/>
    </location>
</feature>
<feature type="transmembrane region" description="Helical" evidence="13">
    <location>
        <begin position="83"/>
        <end position="105"/>
    </location>
</feature>
<dbReference type="GO" id="GO:0015293">
    <property type="term" value="F:symporter activity"/>
    <property type="evidence" value="ECO:0007669"/>
    <property type="project" value="TreeGrafter"/>
</dbReference>
<dbReference type="InterPro" id="IPR051163">
    <property type="entry name" value="Sodium:Solute_Symporter_SSF"/>
</dbReference>
<evidence type="ECO:0000313" key="15">
    <source>
        <dbReference type="Proteomes" id="UP000198287"/>
    </source>
</evidence>
<feature type="region of interest" description="Disordered" evidence="12">
    <location>
        <begin position="599"/>
        <end position="630"/>
    </location>
</feature>
<organism evidence="14 15">
    <name type="scientific">Folsomia candida</name>
    <name type="common">Springtail</name>
    <dbReference type="NCBI Taxonomy" id="158441"/>
    <lineage>
        <taxon>Eukaryota</taxon>
        <taxon>Metazoa</taxon>
        <taxon>Ecdysozoa</taxon>
        <taxon>Arthropoda</taxon>
        <taxon>Hexapoda</taxon>
        <taxon>Collembola</taxon>
        <taxon>Entomobryomorpha</taxon>
        <taxon>Isotomoidea</taxon>
        <taxon>Isotomidae</taxon>
        <taxon>Proisotominae</taxon>
        <taxon>Folsomia</taxon>
    </lineage>
</organism>